<dbReference type="InterPro" id="IPR050738">
    <property type="entry name" value="Sulfatase"/>
</dbReference>
<dbReference type="GO" id="GO:0004065">
    <property type="term" value="F:arylsulfatase activity"/>
    <property type="evidence" value="ECO:0007669"/>
    <property type="project" value="TreeGrafter"/>
</dbReference>
<dbReference type="InterPro" id="IPR017850">
    <property type="entry name" value="Alkaline_phosphatase_core_sf"/>
</dbReference>
<dbReference type="SUPFAM" id="SSF53649">
    <property type="entry name" value="Alkaline phosphatase-like"/>
    <property type="match status" value="1"/>
</dbReference>
<dbReference type="GO" id="GO:0046872">
    <property type="term" value="F:metal ion binding"/>
    <property type="evidence" value="ECO:0007669"/>
    <property type="project" value="UniProtKB-KW"/>
</dbReference>
<dbReference type="RefSeq" id="WP_169654703.1">
    <property type="nucleotide sequence ID" value="NZ_JABANE010000005.1"/>
</dbReference>
<keyword evidence="2" id="KW-0479">Metal-binding</keyword>
<dbReference type="Proteomes" id="UP000576082">
    <property type="component" value="Unassembled WGS sequence"/>
</dbReference>
<comment type="caution">
    <text evidence="6">The sequence shown here is derived from an EMBL/GenBank/DDBJ whole genome shotgun (WGS) entry which is preliminary data.</text>
</comment>
<dbReference type="Gene3D" id="3.40.720.10">
    <property type="entry name" value="Alkaline Phosphatase, subunit A"/>
    <property type="match status" value="1"/>
</dbReference>
<sequence length="458" mass="52761">MRNYFYLIITVLHFSCSVKQPFSEERKPNIVLIVADDMGMGDTGYLGAKDIRTPNIDHLASSGVQFSQAYVTASVCGPSRSGLMTGVYQQRFGYGENIPEERWVTGELENLGIPVEQPMMAEILKKQGYTTQLVGKWHLGLDEHLRPNARGFDEFYDFLNGSHDYYKASKEFTKNRDFWPIFRNKEMVDYEGYTTEVFTEEVVNFIDKNSANPFFTLVSYNAVHYPWQVPQKYLDRLEHIEEEERKLFSGMTLAMDDGIGKIVEALKEKGVYDNTIIVFISDNGSPRSEEGRMSRTGGLRGWKGDTYEGGIRVPYIISWPSKLAKGTSYNYPVSTFDILPTISHLLGVKSNNAKHDFDGVNLIPYITGESEGRPHKHLFFRRDKDFALRKDDYKITFNTREKELGVQLFNLSSDPNETKDLKEIEKKIYDELLEEFHSWDSKLPDNRWLGKPENRKSI</sequence>
<dbReference type="EMBL" id="JABANE010000005">
    <property type="protein sequence ID" value="NME66834.1"/>
    <property type="molecule type" value="Genomic_DNA"/>
</dbReference>
<dbReference type="InterPro" id="IPR024607">
    <property type="entry name" value="Sulfatase_CS"/>
</dbReference>
<dbReference type="GO" id="GO:0016740">
    <property type="term" value="F:transferase activity"/>
    <property type="evidence" value="ECO:0007669"/>
    <property type="project" value="UniProtKB-KW"/>
</dbReference>
<dbReference type="AlphaFoldDB" id="A0A7X9NZK8"/>
<organism evidence="6 7">
    <name type="scientific">Flammeovirga aprica JL-4</name>
    <dbReference type="NCBI Taxonomy" id="694437"/>
    <lineage>
        <taxon>Bacteria</taxon>
        <taxon>Pseudomonadati</taxon>
        <taxon>Bacteroidota</taxon>
        <taxon>Cytophagia</taxon>
        <taxon>Cytophagales</taxon>
        <taxon>Flammeovirgaceae</taxon>
        <taxon>Flammeovirga</taxon>
    </lineage>
</organism>
<evidence type="ECO:0000313" key="6">
    <source>
        <dbReference type="EMBL" id="NME66834.1"/>
    </source>
</evidence>
<proteinExistence type="inferred from homology"/>
<name>A0A7X9NZK8_9BACT</name>
<evidence type="ECO:0000256" key="4">
    <source>
        <dbReference type="ARBA" id="ARBA00022837"/>
    </source>
</evidence>
<feature type="domain" description="Sulfatase N-terminal" evidence="5">
    <location>
        <begin position="28"/>
        <end position="348"/>
    </location>
</feature>
<evidence type="ECO:0000256" key="3">
    <source>
        <dbReference type="ARBA" id="ARBA00022801"/>
    </source>
</evidence>
<dbReference type="Pfam" id="PF00884">
    <property type="entry name" value="Sulfatase"/>
    <property type="match status" value="1"/>
</dbReference>
<dbReference type="Gene3D" id="3.30.1120.10">
    <property type="match status" value="1"/>
</dbReference>
<protein>
    <submittedName>
        <fullName evidence="6">Sulfatase-like hydrolase/transferase</fullName>
    </submittedName>
</protein>
<dbReference type="InterPro" id="IPR000917">
    <property type="entry name" value="Sulfatase_N"/>
</dbReference>
<evidence type="ECO:0000256" key="2">
    <source>
        <dbReference type="ARBA" id="ARBA00022723"/>
    </source>
</evidence>
<evidence type="ECO:0000256" key="1">
    <source>
        <dbReference type="ARBA" id="ARBA00008779"/>
    </source>
</evidence>
<evidence type="ECO:0000313" key="7">
    <source>
        <dbReference type="Proteomes" id="UP000576082"/>
    </source>
</evidence>
<dbReference type="PANTHER" id="PTHR42693">
    <property type="entry name" value="ARYLSULFATASE FAMILY MEMBER"/>
    <property type="match status" value="1"/>
</dbReference>
<comment type="similarity">
    <text evidence="1">Belongs to the sulfatase family.</text>
</comment>
<evidence type="ECO:0000259" key="5">
    <source>
        <dbReference type="Pfam" id="PF00884"/>
    </source>
</evidence>
<accession>A0A7X9NZK8</accession>
<reference evidence="6 7" key="1">
    <citation type="submission" date="2020-04" db="EMBL/GenBank/DDBJ databases">
        <title>Flammeovirga sp. SR4, a novel species isolated from seawater.</title>
        <authorList>
            <person name="Wang X."/>
        </authorList>
    </citation>
    <scope>NUCLEOTIDE SEQUENCE [LARGE SCALE GENOMIC DNA]</scope>
    <source>
        <strain evidence="6 7">ATCC 23126</strain>
    </source>
</reference>
<keyword evidence="4" id="KW-0106">Calcium</keyword>
<gene>
    <name evidence="6" type="ORF">HHU12_02550</name>
</gene>
<keyword evidence="3 6" id="KW-0378">Hydrolase</keyword>
<dbReference type="PROSITE" id="PS00149">
    <property type="entry name" value="SULFATASE_2"/>
    <property type="match status" value="1"/>
</dbReference>
<dbReference type="PANTHER" id="PTHR42693:SF53">
    <property type="entry name" value="ENDO-4-O-SULFATASE"/>
    <property type="match status" value="1"/>
</dbReference>
<dbReference type="PROSITE" id="PS00523">
    <property type="entry name" value="SULFATASE_1"/>
    <property type="match status" value="1"/>
</dbReference>
<keyword evidence="7" id="KW-1185">Reference proteome</keyword>
<keyword evidence="6" id="KW-0808">Transferase</keyword>